<dbReference type="EMBL" id="AHFB01000146">
    <property type="protein sequence ID" value="EOO25121.1"/>
    <property type="molecule type" value="Genomic_DNA"/>
</dbReference>
<evidence type="ECO:0000313" key="3">
    <source>
        <dbReference type="Proteomes" id="UP000014018"/>
    </source>
</evidence>
<evidence type="ECO:0000313" key="2">
    <source>
        <dbReference type="EMBL" id="EOO25121.1"/>
    </source>
</evidence>
<name>A0A9W5PKC3_BACCE</name>
<keyword evidence="1" id="KW-0812">Transmembrane</keyword>
<keyword evidence="1" id="KW-0472">Membrane</keyword>
<feature type="transmembrane region" description="Helical" evidence="1">
    <location>
        <begin position="73"/>
        <end position="105"/>
    </location>
</feature>
<gene>
    <name evidence="2" type="ORF">IIU_06434</name>
</gene>
<protein>
    <submittedName>
        <fullName evidence="2">Uncharacterized protein</fullName>
    </submittedName>
</protein>
<dbReference type="AlphaFoldDB" id="A0A9W5PKC3"/>
<reference evidence="2 3" key="1">
    <citation type="submission" date="2012-12" db="EMBL/GenBank/DDBJ databases">
        <title>The Genome Sequence of Bacillus cereus VD133.</title>
        <authorList>
            <consortium name="The Broad Institute Genome Sequencing Platform"/>
            <consortium name="The Broad Institute Genome Sequencing Center for Infectious Disease"/>
            <person name="Feldgarden M."/>
            <person name="Van der Auwera G.A."/>
            <person name="Mahillon J."/>
            <person name="Duprez V."/>
            <person name="Timmery S."/>
            <person name="Mattelet C."/>
            <person name="Dierick K."/>
            <person name="Sun M."/>
            <person name="Yu Z."/>
            <person name="Zhu L."/>
            <person name="Hu X."/>
            <person name="Shank E.B."/>
            <person name="Swiecicka I."/>
            <person name="Hansen B.M."/>
            <person name="Andrup L."/>
            <person name="Walker B."/>
            <person name="Young S.K."/>
            <person name="Zeng Q."/>
            <person name="Gargeya S."/>
            <person name="Fitzgerald M."/>
            <person name="Haas B."/>
            <person name="Abouelleil A."/>
            <person name="Alvarado L."/>
            <person name="Arachchi H.M."/>
            <person name="Berlin A.M."/>
            <person name="Chapman S.B."/>
            <person name="Dewar J."/>
            <person name="Goldberg J."/>
            <person name="Griggs A."/>
            <person name="Gujja S."/>
            <person name="Hansen M."/>
            <person name="Howarth C."/>
            <person name="Imamovic A."/>
            <person name="Larimer J."/>
            <person name="McCowan C."/>
            <person name="Murphy C."/>
            <person name="Neiman D."/>
            <person name="Pearson M."/>
            <person name="Priest M."/>
            <person name="Roberts A."/>
            <person name="Saif S."/>
            <person name="Shea T."/>
            <person name="Sisk P."/>
            <person name="Sykes S."/>
            <person name="Wortman J."/>
            <person name="Nusbaum C."/>
            <person name="Birren B."/>
        </authorList>
    </citation>
    <scope>NUCLEOTIDE SEQUENCE [LARGE SCALE GENOMIC DNA]</scope>
    <source>
        <strain evidence="2 3">VD133</strain>
    </source>
</reference>
<organism evidence="2 3">
    <name type="scientific">Bacillus cereus VD133</name>
    <dbReference type="NCBI Taxonomy" id="1053233"/>
    <lineage>
        <taxon>Bacteria</taxon>
        <taxon>Bacillati</taxon>
        <taxon>Bacillota</taxon>
        <taxon>Bacilli</taxon>
        <taxon>Bacillales</taxon>
        <taxon>Bacillaceae</taxon>
        <taxon>Bacillus</taxon>
        <taxon>Bacillus cereus group</taxon>
    </lineage>
</organism>
<dbReference type="Proteomes" id="UP000014018">
    <property type="component" value="Unassembled WGS sequence"/>
</dbReference>
<accession>A0A9W5PKC3</accession>
<feature type="transmembrane region" description="Helical" evidence="1">
    <location>
        <begin position="21"/>
        <end position="40"/>
    </location>
</feature>
<keyword evidence="1" id="KW-1133">Transmembrane helix</keyword>
<comment type="caution">
    <text evidence="2">The sequence shown here is derived from an EMBL/GenBank/DDBJ whole genome shotgun (WGS) entry which is preliminary data.</text>
</comment>
<proteinExistence type="predicted"/>
<sequence>MNGILKFEFNPSWGKKRLKLWLLRYLVIFCTVIIFFNLIYTQDSILSSKSISFLGFENYGVHIPEIPDYFKKIIIPIFFMLGIVLYFKTIGIFLYIGLSMFLLFLRILNYSIVKFKG</sequence>
<evidence type="ECO:0000256" key="1">
    <source>
        <dbReference type="SAM" id="Phobius"/>
    </source>
</evidence>